<proteinExistence type="predicted"/>
<feature type="chain" id="PRO_5038816581" description="DUF5301 domain-containing protein" evidence="1">
    <location>
        <begin position="20"/>
        <end position="137"/>
    </location>
</feature>
<evidence type="ECO:0000313" key="3">
    <source>
        <dbReference type="EMBL" id="SUB57589.1"/>
    </source>
</evidence>
<dbReference type="Gene3D" id="2.60.40.4250">
    <property type="match status" value="1"/>
</dbReference>
<keyword evidence="1" id="KW-0732">Signal</keyword>
<protein>
    <recommendedName>
        <fullName evidence="2">DUF5301 domain-containing protein</fullName>
    </recommendedName>
</protein>
<gene>
    <name evidence="3" type="ORF">NCTC13149_01434</name>
</gene>
<dbReference type="Proteomes" id="UP000255517">
    <property type="component" value="Unassembled WGS sequence"/>
</dbReference>
<feature type="domain" description="DUF5301" evidence="2">
    <location>
        <begin position="23"/>
        <end position="122"/>
    </location>
</feature>
<dbReference type="OrthoDB" id="2220779at2"/>
<dbReference type="PROSITE" id="PS51257">
    <property type="entry name" value="PROKAR_LIPOPROTEIN"/>
    <property type="match status" value="1"/>
</dbReference>
<evidence type="ECO:0000313" key="4">
    <source>
        <dbReference type="Proteomes" id="UP000255517"/>
    </source>
</evidence>
<dbReference type="InterPro" id="IPR033782">
    <property type="entry name" value="DUF5301"/>
</dbReference>
<dbReference type="EMBL" id="UGSZ01000001">
    <property type="protein sequence ID" value="SUB57589.1"/>
    <property type="molecule type" value="Genomic_DNA"/>
</dbReference>
<accession>A0A379C653</accession>
<dbReference type="RefSeq" id="WP_019035211.1">
    <property type="nucleotide sequence ID" value="NZ_UGSZ01000001.1"/>
</dbReference>
<dbReference type="STRING" id="1122949.GCA_000378725_01578"/>
<evidence type="ECO:0000259" key="2">
    <source>
        <dbReference type="Pfam" id="PF17225"/>
    </source>
</evidence>
<dbReference type="AlphaFoldDB" id="A0A379C653"/>
<reference evidence="3 4" key="1">
    <citation type="submission" date="2018-06" db="EMBL/GenBank/DDBJ databases">
        <authorList>
            <consortium name="Pathogen Informatics"/>
            <person name="Doyle S."/>
        </authorList>
    </citation>
    <scope>NUCLEOTIDE SEQUENCE [LARGE SCALE GENOMIC DNA]</scope>
    <source>
        <strain evidence="3 4">NCTC13149</strain>
    </source>
</reference>
<name>A0A379C653_9FIRM</name>
<feature type="signal peptide" evidence="1">
    <location>
        <begin position="1"/>
        <end position="19"/>
    </location>
</feature>
<sequence length="137" mass="15695">MKKYLGMALVLITILSLTACGSNKKINLPKAEEIKEIEIMKNTSEDRLKIENQDEIAVIIADIEGNTNDTGRESVNDQPTNINDYLIFKFHHKNAVDSPSIVYLYKDKNISYIEQPYSGIWKLREEIFDKISGNMIK</sequence>
<organism evidence="3 4">
    <name type="scientific">Peptoniphilus lacrimalis</name>
    <dbReference type="NCBI Taxonomy" id="33031"/>
    <lineage>
        <taxon>Bacteria</taxon>
        <taxon>Bacillati</taxon>
        <taxon>Bacillota</taxon>
        <taxon>Tissierellia</taxon>
        <taxon>Tissierellales</taxon>
        <taxon>Peptoniphilaceae</taxon>
        <taxon>Peptoniphilus</taxon>
    </lineage>
</organism>
<dbReference type="Pfam" id="PF17225">
    <property type="entry name" value="DUF5301"/>
    <property type="match status" value="1"/>
</dbReference>
<evidence type="ECO:0000256" key="1">
    <source>
        <dbReference type="SAM" id="SignalP"/>
    </source>
</evidence>